<dbReference type="STRING" id="114155.A0A4Q9PHE4"/>
<feature type="region of interest" description="Disordered" evidence="1">
    <location>
        <begin position="1"/>
        <end position="57"/>
    </location>
</feature>
<feature type="compositionally biased region" description="Basic and acidic residues" evidence="1">
    <location>
        <begin position="13"/>
        <end position="24"/>
    </location>
</feature>
<dbReference type="Proteomes" id="UP000292082">
    <property type="component" value="Unassembled WGS sequence"/>
</dbReference>
<reference evidence="2 3" key="1">
    <citation type="submission" date="2019-01" db="EMBL/GenBank/DDBJ databases">
        <title>Draft genome sequences of three monokaryotic isolates of the white-rot basidiomycete fungus Dichomitus squalens.</title>
        <authorList>
            <consortium name="DOE Joint Genome Institute"/>
            <person name="Lopez S.C."/>
            <person name="Andreopoulos B."/>
            <person name="Pangilinan J."/>
            <person name="Lipzen A."/>
            <person name="Riley R."/>
            <person name="Ahrendt S."/>
            <person name="Ng V."/>
            <person name="Barry K."/>
            <person name="Daum C."/>
            <person name="Grigoriev I.V."/>
            <person name="Hilden K.S."/>
            <person name="Makela M.R."/>
            <person name="de Vries R.P."/>
        </authorList>
    </citation>
    <scope>NUCLEOTIDE SEQUENCE [LARGE SCALE GENOMIC DNA]</scope>
    <source>
        <strain evidence="2 3">CBS 464.89</strain>
    </source>
</reference>
<sequence>MVGEQFVTSEGASHAREEPDRETSDGNEPLLSDLEANHRTYHMNGDPQPEAAGKRSARGAVKDFTIQIARKSAPVATDALRSIPAAILDALLNILDGISYGMIISPLLAFSSTLAASACR</sequence>
<feature type="compositionally biased region" description="Polar residues" evidence="1">
    <location>
        <begin position="1"/>
        <end position="11"/>
    </location>
</feature>
<dbReference type="EMBL" id="ML145258">
    <property type="protein sequence ID" value="TBU52276.1"/>
    <property type="molecule type" value="Genomic_DNA"/>
</dbReference>
<accession>A0A4Q9PHE4</accession>
<keyword evidence="3" id="KW-1185">Reference proteome</keyword>
<organism evidence="2 3">
    <name type="scientific">Dichomitus squalens</name>
    <dbReference type="NCBI Taxonomy" id="114155"/>
    <lineage>
        <taxon>Eukaryota</taxon>
        <taxon>Fungi</taxon>
        <taxon>Dikarya</taxon>
        <taxon>Basidiomycota</taxon>
        <taxon>Agaricomycotina</taxon>
        <taxon>Agaricomycetes</taxon>
        <taxon>Polyporales</taxon>
        <taxon>Polyporaceae</taxon>
        <taxon>Dichomitus</taxon>
    </lineage>
</organism>
<dbReference type="AlphaFoldDB" id="A0A4Q9PHE4"/>
<evidence type="ECO:0000313" key="2">
    <source>
        <dbReference type="EMBL" id="TBU52276.1"/>
    </source>
</evidence>
<proteinExistence type="predicted"/>
<gene>
    <name evidence="2" type="ORF">BD310DRAFT_981972</name>
</gene>
<name>A0A4Q9PHE4_9APHY</name>
<evidence type="ECO:0000313" key="3">
    <source>
        <dbReference type="Proteomes" id="UP000292082"/>
    </source>
</evidence>
<protein>
    <submittedName>
        <fullName evidence="2">Uncharacterized protein</fullName>
    </submittedName>
</protein>
<evidence type="ECO:0000256" key="1">
    <source>
        <dbReference type="SAM" id="MobiDB-lite"/>
    </source>
</evidence>